<evidence type="ECO:0000313" key="9">
    <source>
        <dbReference type="EMBL" id="SMP02453.1"/>
    </source>
</evidence>
<dbReference type="InterPro" id="IPR013114">
    <property type="entry name" value="FabA_FabZ"/>
</dbReference>
<dbReference type="NCBIfam" id="NF000582">
    <property type="entry name" value="PRK00006.1"/>
    <property type="match status" value="1"/>
</dbReference>
<dbReference type="EMBL" id="FXTX01000002">
    <property type="protein sequence ID" value="SMP02453.1"/>
    <property type="molecule type" value="Genomic_DNA"/>
</dbReference>
<dbReference type="PANTHER" id="PTHR30272:SF1">
    <property type="entry name" value="3-HYDROXYACYL-[ACYL-CARRIER-PROTEIN] DEHYDRATASE"/>
    <property type="match status" value="1"/>
</dbReference>
<dbReference type="GO" id="GO:0016020">
    <property type="term" value="C:membrane"/>
    <property type="evidence" value="ECO:0007669"/>
    <property type="project" value="GOC"/>
</dbReference>
<keyword evidence="6 8" id="KW-0456">Lyase</keyword>
<reference evidence="9" key="1">
    <citation type="submission" date="2017-05" db="EMBL/GenBank/DDBJ databases">
        <authorList>
            <person name="Varghese N."/>
            <person name="Submissions S."/>
        </authorList>
    </citation>
    <scope>NUCLEOTIDE SEQUENCE</scope>
    <source>
        <strain evidence="9">DSM 18763</strain>
    </source>
</reference>
<dbReference type="HAMAP" id="MF_00406">
    <property type="entry name" value="FabZ"/>
    <property type="match status" value="1"/>
</dbReference>
<protein>
    <recommendedName>
        <fullName evidence="8">3-hydroxyacyl-[acyl-carrier-protein] dehydratase FabZ</fullName>
        <ecNumber evidence="8">4.2.1.59</ecNumber>
    </recommendedName>
    <alternativeName>
        <fullName evidence="8">(3R)-hydroxymyristoyl-[acyl-carrier-protein] dehydratase</fullName>
        <shortName evidence="8">(3R)-hydroxymyristoyl-ACP dehydrase</shortName>
    </alternativeName>
    <alternativeName>
        <fullName evidence="8">Beta-hydroxyacyl-ACP dehydratase</fullName>
    </alternativeName>
</protein>
<comment type="caution">
    <text evidence="9">The sequence shown here is derived from an EMBL/GenBank/DDBJ whole genome shotgun (WGS) entry which is preliminary data.</text>
</comment>
<evidence type="ECO:0000256" key="2">
    <source>
        <dbReference type="ARBA" id="ARBA00022490"/>
    </source>
</evidence>
<comment type="catalytic activity">
    <reaction evidence="8">
        <text>a (3R)-hydroxyacyl-[ACP] = a (2E)-enoyl-[ACP] + H2O</text>
        <dbReference type="Rhea" id="RHEA:13097"/>
        <dbReference type="Rhea" id="RHEA-COMP:9925"/>
        <dbReference type="Rhea" id="RHEA-COMP:9945"/>
        <dbReference type="ChEBI" id="CHEBI:15377"/>
        <dbReference type="ChEBI" id="CHEBI:78784"/>
        <dbReference type="ChEBI" id="CHEBI:78827"/>
        <dbReference type="EC" id="4.2.1.59"/>
    </reaction>
</comment>
<dbReference type="Pfam" id="PF07977">
    <property type="entry name" value="FabA"/>
    <property type="match status" value="1"/>
</dbReference>
<dbReference type="InterPro" id="IPR029069">
    <property type="entry name" value="HotDog_dom_sf"/>
</dbReference>
<evidence type="ECO:0000256" key="8">
    <source>
        <dbReference type="HAMAP-Rule" id="MF_00406"/>
    </source>
</evidence>
<evidence type="ECO:0000256" key="7">
    <source>
        <dbReference type="ARBA" id="ARBA00025049"/>
    </source>
</evidence>
<dbReference type="InterPro" id="IPR010084">
    <property type="entry name" value="FabZ"/>
</dbReference>
<sequence length="148" mass="16817">MNVERDIDVLKVMEVLPHRYPFLFIDKILELDLENLKVKAVKNVSINEYFFQGHFPEYPVMPGVLVIEAMAQVGAYMMLRKAGFTKGEKTVFFASIEEAKFRKQILPGDQIVFEVEGINIKRNSGKIKGIAKVNEEIACEAVLLAVVR</sequence>
<organism evidence="9 10">
    <name type="scientific">Venenivibrio stagnispumantis</name>
    <dbReference type="NCBI Taxonomy" id="407998"/>
    <lineage>
        <taxon>Bacteria</taxon>
        <taxon>Pseudomonadati</taxon>
        <taxon>Aquificota</taxon>
        <taxon>Aquificia</taxon>
        <taxon>Aquificales</taxon>
        <taxon>Hydrogenothermaceae</taxon>
        <taxon>Venenivibrio</taxon>
    </lineage>
</organism>
<dbReference type="PANTHER" id="PTHR30272">
    <property type="entry name" value="3-HYDROXYACYL-[ACYL-CARRIER-PROTEIN] DEHYDRATASE"/>
    <property type="match status" value="1"/>
</dbReference>
<dbReference type="SUPFAM" id="SSF54637">
    <property type="entry name" value="Thioesterase/thiol ester dehydrase-isomerase"/>
    <property type="match status" value="1"/>
</dbReference>
<evidence type="ECO:0000256" key="6">
    <source>
        <dbReference type="ARBA" id="ARBA00023239"/>
    </source>
</evidence>
<keyword evidence="5 8" id="KW-0443">Lipid metabolism</keyword>
<comment type="function">
    <text evidence="7 8">Involved in unsaturated fatty acids biosynthesis. Catalyzes the dehydration of short chain beta-hydroxyacyl-ACPs and long chain saturated and unsaturated beta-hydroxyacyl-ACPs.</text>
</comment>
<dbReference type="FunFam" id="3.10.129.10:FF:000001">
    <property type="entry name" value="3-hydroxyacyl-[acyl-carrier-protein] dehydratase FabZ"/>
    <property type="match status" value="1"/>
</dbReference>
<dbReference type="GO" id="GO:0019171">
    <property type="term" value="F:(3R)-hydroxyacyl-[acyl-carrier-protein] dehydratase activity"/>
    <property type="evidence" value="ECO:0007669"/>
    <property type="project" value="UniProtKB-EC"/>
</dbReference>
<accession>A0AA45WJA7</accession>
<dbReference type="EC" id="4.2.1.59" evidence="8"/>
<dbReference type="CDD" id="cd01288">
    <property type="entry name" value="FabZ"/>
    <property type="match status" value="1"/>
</dbReference>
<dbReference type="RefSeq" id="WP_265133428.1">
    <property type="nucleotide sequence ID" value="NZ_FXTX01000002.1"/>
</dbReference>
<proteinExistence type="inferred from homology"/>
<dbReference type="GO" id="GO:0005737">
    <property type="term" value="C:cytoplasm"/>
    <property type="evidence" value="ECO:0007669"/>
    <property type="project" value="UniProtKB-SubCell"/>
</dbReference>
<dbReference type="NCBIfam" id="TIGR01750">
    <property type="entry name" value="fabZ"/>
    <property type="match status" value="1"/>
</dbReference>
<evidence type="ECO:0000256" key="4">
    <source>
        <dbReference type="ARBA" id="ARBA00022556"/>
    </source>
</evidence>
<evidence type="ECO:0000256" key="1">
    <source>
        <dbReference type="ARBA" id="ARBA00004496"/>
    </source>
</evidence>
<gene>
    <name evidence="8" type="primary">fabZ</name>
    <name evidence="9" type="ORF">SAMN06264868_10282</name>
</gene>
<keyword evidence="10" id="KW-1185">Reference proteome</keyword>
<comment type="similarity">
    <text evidence="8">Belongs to the thioester dehydratase family. FabZ subfamily.</text>
</comment>
<keyword evidence="2 8" id="KW-0963">Cytoplasm</keyword>
<evidence type="ECO:0000313" key="10">
    <source>
        <dbReference type="Proteomes" id="UP001157947"/>
    </source>
</evidence>
<dbReference type="GO" id="GO:0006633">
    <property type="term" value="P:fatty acid biosynthetic process"/>
    <property type="evidence" value="ECO:0007669"/>
    <property type="project" value="UniProtKB-UniRule"/>
</dbReference>
<dbReference type="Proteomes" id="UP001157947">
    <property type="component" value="Unassembled WGS sequence"/>
</dbReference>
<name>A0AA45WJA7_9AQUI</name>
<dbReference type="AlphaFoldDB" id="A0AA45WJA7"/>
<keyword evidence="3 8" id="KW-0444">Lipid biosynthesis</keyword>
<dbReference type="GO" id="GO:0009245">
    <property type="term" value="P:lipid A biosynthetic process"/>
    <property type="evidence" value="ECO:0007669"/>
    <property type="project" value="UniProtKB-UniRule"/>
</dbReference>
<evidence type="ECO:0000256" key="5">
    <source>
        <dbReference type="ARBA" id="ARBA00023098"/>
    </source>
</evidence>
<comment type="subcellular location">
    <subcellularLocation>
        <location evidence="1 8">Cytoplasm</location>
    </subcellularLocation>
</comment>
<keyword evidence="4 8" id="KW-0441">Lipid A biosynthesis</keyword>
<evidence type="ECO:0000256" key="3">
    <source>
        <dbReference type="ARBA" id="ARBA00022516"/>
    </source>
</evidence>
<dbReference type="Gene3D" id="3.10.129.10">
    <property type="entry name" value="Hotdog Thioesterase"/>
    <property type="match status" value="1"/>
</dbReference>
<feature type="active site" evidence="8">
    <location>
        <position position="54"/>
    </location>
</feature>